<dbReference type="GO" id="GO:1902600">
    <property type="term" value="P:proton transmembrane transport"/>
    <property type="evidence" value="ECO:0007669"/>
    <property type="project" value="InterPro"/>
</dbReference>
<dbReference type="Proteomes" id="UP000546970">
    <property type="component" value="Unassembled WGS sequence"/>
</dbReference>
<dbReference type="Gene3D" id="1.20.1530.20">
    <property type="match status" value="1"/>
</dbReference>
<evidence type="ECO:0000256" key="8">
    <source>
        <dbReference type="ARBA" id="ARBA00023136"/>
    </source>
</evidence>
<feature type="domain" description="RCK C-terminal" evidence="10">
    <location>
        <begin position="393"/>
        <end position="476"/>
    </location>
</feature>
<keyword evidence="3" id="KW-0050">Antiport</keyword>
<dbReference type="PANTHER" id="PTHR32507">
    <property type="entry name" value="NA(+)/H(+) ANTIPORTER 1"/>
    <property type="match status" value="1"/>
</dbReference>
<evidence type="ECO:0000313" key="11">
    <source>
        <dbReference type="EMBL" id="NMF55288.1"/>
    </source>
</evidence>
<evidence type="ECO:0000313" key="12">
    <source>
        <dbReference type="Proteomes" id="UP000546970"/>
    </source>
</evidence>
<keyword evidence="7" id="KW-0406">Ion transport</keyword>
<dbReference type="PROSITE" id="PS51202">
    <property type="entry name" value="RCK_C"/>
    <property type="match status" value="1"/>
</dbReference>
<comment type="caution">
    <text evidence="11">The sequence shown here is derived from an EMBL/GenBank/DDBJ whole genome shotgun (WGS) entry which is preliminary data.</text>
</comment>
<dbReference type="EMBL" id="JABBCP010000001">
    <property type="protein sequence ID" value="NMF55288.1"/>
    <property type="molecule type" value="Genomic_DNA"/>
</dbReference>
<dbReference type="AlphaFoldDB" id="A0A7X9UBE2"/>
<dbReference type="RefSeq" id="WP_169276949.1">
    <property type="nucleotide sequence ID" value="NZ_JABBCP010000001.1"/>
</dbReference>
<evidence type="ECO:0000259" key="10">
    <source>
        <dbReference type="PROSITE" id="PS51202"/>
    </source>
</evidence>
<keyword evidence="5 9" id="KW-0812">Transmembrane</keyword>
<feature type="transmembrane region" description="Helical" evidence="9">
    <location>
        <begin position="116"/>
        <end position="136"/>
    </location>
</feature>
<organism evidence="11 12">
    <name type="scientific">Collinsella acetigenes</name>
    <dbReference type="NCBI Taxonomy" id="2713419"/>
    <lineage>
        <taxon>Bacteria</taxon>
        <taxon>Bacillati</taxon>
        <taxon>Actinomycetota</taxon>
        <taxon>Coriobacteriia</taxon>
        <taxon>Coriobacteriales</taxon>
        <taxon>Coriobacteriaceae</taxon>
        <taxon>Collinsella</taxon>
    </lineage>
</organism>
<feature type="transmembrane region" description="Helical" evidence="9">
    <location>
        <begin position="327"/>
        <end position="347"/>
    </location>
</feature>
<proteinExistence type="predicted"/>
<evidence type="ECO:0000256" key="6">
    <source>
        <dbReference type="ARBA" id="ARBA00022989"/>
    </source>
</evidence>
<dbReference type="GO" id="GO:0015297">
    <property type="term" value="F:antiporter activity"/>
    <property type="evidence" value="ECO:0007669"/>
    <property type="project" value="UniProtKB-KW"/>
</dbReference>
<evidence type="ECO:0000256" key="2">
    <source>
        <dbReference type="ARBA" id="ARBA00022448"/>
    </source>
</evidence>
<evidence type="ECO:0000256" key="5">
    <source>
        <dbReference type="ARBA" id="ARBA00022692"/>
    </source>
</evidence>
<name>A0A7X9UBE2_9ACTN</name>
<dbReference type="GO" id="GO:0005886">
    <property type="term" value="C:plasma membrane"/>
    <property type="evidence" value="ECO:0007669"/>
    <property type="project" value="UniProtKB-SubCell"/>
</dbReference>
<dbReference type="Gene3D" id="3.30.70.1450">
    <property type="entry name" value="Regulator of K+ conductance, C-terminal domain"/>
    <property type="match status" value="2"/>
</dbReference>
<feature type="transmembrane region" description="Helical" evidence="9">
    <location>
        <begin position="292"/>
        <end position="315"/>
    </location>
</feature>
<keyword evidence="12" id="KW-1185">Reference proteome</keyword>
<dbReference type="SUPFAM" id="SSF116726">
    <property type="entry name" value="TrkA C-terminal domain-like"/>
    <property type="match status" value="2"/>
</dbReference>
<feature type="transmembrane region" description="Helical" evidence="9">
    <location>
        <begin position="184"/>
        <end position="203"/>
    </location>
</feature>
<sequence>MNMILLFVGAVIIACILLKPIAAKLPFPTLLIFIALGMFLGSGGPLHINFNDFKATESVCTAALIFIMFYGGFNTNIERARPVAVPAVLLSTAGVVITAGLTAVFAHVALRFDWPLALLLGSVISSTDAASVFSVLREHRLSLKGGTDSLLEVESGSNDPLAYMLTAVFSALALGEAVNLPVLIAQQIVFGAAFGLAFGWVGMKLACRMNLESQSETIVLIAIALLSFAVPSQLGGNGFLSVYLAGIVLGASDIPSKREMVHVFDVLTEMAEMAIFFLIGLLVTPARLPQAILPALGLVLFMLFIGRPVAVCAIMPPRPGRLGQIGLVSWAGLRGAASVVFALFTVVSGVPGSRDLFDLVFMVAIISIVMQGSLLPAVAKRLKMIDKAGDVGRTFNDYQEETDLSFIKLKVDAGHPFAGRSLAQIGEAASMLVVLILRHGAEPVIPNGDTVIETGDLLVLAAPTFEERAGVSLREHHIGEHHHWAGCALHELPHGGRRFIVVLLKREGETIIPNGDTQLLPGDDVVIATLG</sequence>
<reference evidence="11 12" key="1">
    <citation type="submission" date="2020-04" db="EMBL/GenBank/DDBJ databases">
        <title>Collinsella sp. KGMB02528 nov., an anaerobic actinobacterium isolated from human feces.</title>
        <authorList>
            <person name="Han K.-I."/>
            <person name="Eom M.K."/>
            <person name="Kim J.-S."/>
            <person name="Lee K.C."/>
            <person name="Suh M.K."/>
            <person name="Park S.-H."/>
            <person name="Lee J.H."/>
            <person name="Kang S.W."/>
            <person name="Park J.-E."/>
            <person name="Oh B.S."/>
            <person name="Yu S.Y."/>
            <person name="Choi S.-H."/>
            <person name="Lee D.H."/>
            <person name="Yoon H."/>
            <person name="Kim B.-Y."/>
            <person name="Lee J.H."/>
            <person name="Lee J.-S."/>
        </authorList>
    </citation>
    <scope>NUCLEOTIDE SEQUENCE [LARGE SCALE GENOMIC DNA]</scope>
    <source>
        <strain evidence="11 12">KGMB02528</strain>
    </source>
</reference>
<keyword evidence="8 9" id="KW-0472">Membrane</keyword>
<dbReference type="GO" id="GO:0006813">
    <property type="term" value="P:potassium ion transport"/>
    <property type="evidence" value="ECO:0007669"/>
    <property type="project" value="InterPro"/>
</dbReference>
<dbReference type="PANTHER" id="PTHR32507:SF7">
    <property type="entry name" value="K(+)_H(+) ANTIPORTER NHAP2"/>
    <property type="match status" value="1"/>
</dbReference>
<dbReference type="Pfam" id="PF02080">
    <property type="entry name" value="TrkA_C"/>
    <property type="match status" value="2"/>
</dbReference>
<evidence type="ECO:0000256" key="3">
    <source>
        <dbReference type="ARBA" id="ARBA00022449"/>
    </source>
</evidence>
<feature type="transmembrane region" description="Helical" evidence="9">
    <location>
        <begin position="85"/>
        <end position="110"/>
    </location>
</feature>
<evidence type="ECO:0000256" key="9">
    <source>
        <dbReference type="SAM" id="Phobius"/>
    </source>
</evidence>
<evidence type="ECO:0000256" key="7">
    <source>
        <dbReference type="ARBA" id="ARBA00023065"/>
    </source>
</evidence>
<feature type="transmembrane region" description="Helical" evidence="9">
    <location>
        <begin position="359"/>
        <end position="379"/>
    </location>
</feature>
<dbReference type="Pfam" id="PF00999">
    <property type="entry name" value="Na_H_Exchanger"/>
    <property type="match status" value="1"/>
</dbReference>
<feature type="transmembrane region" description="Helical" evidence="9">
    <location>
        <begin position="215"/>
        <end position="232"/>
    </location>
</feature>
<dbReference type="NCBIfam" id="NF003716">
    <property type="entry name" value="PRK05326.1-3"/>
    <property type="match status" value="1"/>
</dbReference>
<keyword evidence="4" id="KW-1003">Cell membrane</keyword>
<dbReference type="InterPro" id="IPR006037">
    <property type="entry name" value="RCK_C"/>
</dbReference>
<comment type="subcellular location">
    <subcellularLocation>
        <location evidence="1">Cell membrane</location>
        <topology evidence="1">Multi-pass membrane protein</topology>
    </subcellularLocation>
</comment>
<feature type="transmembrane region" description="Helical" evidence="9">
    <location>
        <begin position="55"/>
        <end position="73"/>
    </location>
</feature>
<protein>
    <submittedName>
        <fullName evidence="11">Potassium/proton antiporter</fullName>
    </submittedName>
</protein>
<keyword evidence="2" id="KW-0813">Transport</keyword>
<evidence type="ECO:0000256" key="1">
    <source>
        <dbReference type="ARBA" id="ARBA00004651"/>
    </source>
</evidence>
<keyword evidence="6 9" id="KW-1133">Transmembrane helix</keyword>
<dbReference type="InterPro" id="IPR036721">
    <property type="entry name" value="RCK_C_sf"/>
</dbReference>
<dbReference type="InterPro" id="IPR006153">
    <property type="entry name" value="Cation/H_exchanger_TM"/>
</dbReference>
<feature type="transmembrane region" description="Helical" evidence="9">
    <location>
        <begin position="266"/>
        <end position="286"/>
    </location>
</feature>
<dbReference type="InterPro" id="IPR038770">
    <property type="entry name" value="Na+/solute_symporter_sf"/>
</dbReference>
<dbReference type="GO" id="GO:0008324">
    <property type="term" value="F:monoatomic cation transmembrane transporter activity"/>
    <property type="evidence" value="ECO:0007669"/>
    <property type="project" value="InterPro"/>
</dbReference>
<gene>
    <name evidence="11" type="ORF">HF320_02915</name>
</gene>
<dbReference type="NCBIfam" id="NF003715">
    <property type="entry name" value="PRK05326.1-2"/>
    <property type="match status" value="1"/>
</dbReference>
<accession>A0A7X9UBE2</accession>
<evidence type="ECO:0000256" key="4">
    <source>
        <dbReference type="ARBA" id="ARBA00022475"/>
    </source>
</evidence>